<dbReference type="AlphaFoldDB" id="A0A2H0BKQ1"/>
<dbReference type="GO" id="GO:0016779">
    <property type="term" value="F:nucleotidyltransferase activity"/>
    <property type="evidence" value="ECO:0007669"/>
    <property type="project" value="UniProtKB-KW"/>
</dbReference>
<dbReference type="Gene3D" id="3.40.50.620">
    <property type="entry name" value="HUPs"/>
    <property type="match status" value="1"/>
</dbReference>
<dbReference type="InterPro" id="IPR004821">
    <property type="entry name" value="Cyt_trans-like"/>
</dbReference>
<dbReference type="NCBIfam" id="TIGR00125">
    <property type="entry name" value="cyt_tran_rel"/>
    <property type="match status" value="1"/>
</dbReference>
<dbReference type="Pfam" id="PF01467">
    <property type="entry name" value="CTP_transf_like"/>
    <property type="match status" value="1"/>
</dbReference>
<evidence type="ECO:0000259" key="3">
    <source>
        <dbReference type="Pfam" id="PF01467"/>
    </source>
</evidence>
<gene>
    <name evidence="4" type="ORF">COX02_01245</name>
</gene>
<name>A0A2H0BKQ1_9BACT</name>
<dbReference type="PANTHER" id="PTHR43793:SF2">
    <property type="entry name" value="BIFUNCTIONAL PROTEIN HLDE"/>
    <property type="match status" value="1"/>
</dbReference>
<protein>
    <recommendedName>
        <fullName evidence="3">Cytidyltransferase-like domain-containing protein</fullName>
    </recommendedName>
</protein>
<dbReference type="SUPFAM" id="SSF52374">
    <property type="entry name" value="Nucleotidylyl transferase"/>
    <property type="match status" value="1"/>
</dbReference>
<comment type="caution">
    <text evidence="4">The sequence shown here is derived from an EMBL/GenBank/DDBJ whole genome shotgun (WGS) entry which is preliminary data.</text>
</comment>
<dbReference type="InterPro" id="IPR050385">
    <property type="entry name" value="Archaeal_FAD_synthase"/>
</dbReference>
<dbReference type="PANTHER" id="PTHR43793">
    <property type="entry name" value="FAD SYNTHASE"/>
    <property type="match status" value="1"/>
</dbReference>
<reference evidence="4 5" key="1">
    <citation type="submission" date="2017-09" db="EMBL/GenBank/DDBJ databases">
        <title>Depth-based differentiation of microbial function through sediment-hosted aquifers and enrichment of novel symbionts in the deep terrestrial subsurface.</title>
        <authorList>
            <person name="Probst A.J."/>
            <person name="Ladd B."/>
            <person name="Jarett J.K."/>
            <person name="Geller-Mcgrath D.E."/>
            <person name="Sieber C.M."/>
            <person name="Emerson J.B."/>
            <person name="Anantharaman K."/>
            <person name="Thomas B.C."/>
            <person name="Malmstrom R."/>
            <person name="Stieglmeier M."/>
            <person name="Klingl A."/>
            <person name="Woyke T."/>
            <person name="Ryan C.M."/>
            <person name="Banfield J.F."/>
        </authorList>
    </citation>
    <scope>NUCLEOTIDE SEQUENCE [LARGE SCALE GENOMIC DNA]</scope>
    <source>
        <strain evidence="4">CG22_combo_CG10-13_8_21_14_all_37_9</strain>
    </source>
</reference>
<organism evidence="4 5">
    <name type="scientific">Candidatus Vogelbacteria bacterium CG22_combo_CG10-13_8_21_14_all_37_9</name>
    <dbReference type="NCBI Taxonomy" id="1975046"/>
    <lineage>
        <taxon>Bacteria</taxon>
        <taxon>Candidatus Vogeliibacteriota</taxon>
    </lineage>
</organism>
<accession>A0A2H0BKQ1</accession>
<sequence>MTLIDLGRILRKEETPLEGRIINNLEEMAEICAYLHQSGFKIASTTGVFDLLHIGHGRYLGETRSLGDISIIEVDSDELVRARKPDNLHRPVVPLAERLEMLSQLRCVDLLFPLKPCEDTTEFIKVMKPDIFVVSETSEDSKEPYLARVRPHCGQVVILPAQATISTTRRIQRMMMAGGIDQLVVVRDLVADLIDAASGQVLATEEKGENPIV</sequence>
<feature type="domain" description="Cytidyltransferase-like" evidence="3">
    <location>
        <begin position="45"/>
        <end position="158"/>
    </location>
</feature>
<keyword evidence="1" id="KW-0808">Transferase</keyword>
<dbReference type="InterPro" id="IPR014729">
    <property type="entry name" value="Rossmann-like_a/b/a_fold"/>
</dbReference>
<evidence type="ECO:0000313" key="4">
    <source>
        <dbReference type="EMBL" id="PIP58256.1"/>
    </source>
</evidence>
<dbReference type="Proteomes" id="UP000229334">
    <property type="component" value="Unassembled WGS sequence"/>
</dbReference>
<evidence type="ECO:0000256" key="1">
    <source>
        <dbReference type="ARBA" id="ARBA00022679"/>
    </source>
</evidence>
<evidence type="ECO:0000256" key="2">
    <source>
        <dbReference type="ARBA" id="ARBA00022695"/>
    </source>
</evidence>
<proteinExistence type="predicted"/>
<keyword evidence="2" id="KW-0548">Nucleotidyltransferase</keyword>
<evidence type="ECO:0000313" key="5">
    <source>
        <dbReference type="Proteomes" id="UP000229334"/>
    </source>
</evidence>
<dbReference type="EMBL" id="PCSX01000022">
    <property type="protein sequence ID" value="PIP58256.1"/>
    <property type="molecule type" value="Genomic_DNA"/>
</dbReference>